<dbReference type="PANTHER" id="PTHR38595">
    <property type="entry name" value="CYTOPLASMIC PROTEIN-RELATED"/>
    <property type="match status" value="1"/>
</dbReference>
<dbReference type="RefSeq" id="WP_093141517.1">
    <property type="nucleotide sequence ID" value="NZ_FOXF01000013.1"/>
</dbReference>
<dbReference type="EMBL" id="FOXF01000013">
    <property type="protein sequence ID" value="SFP29573.1"/>
    <property type="molecule type" value="Genomic_DNA"/>
</dbReference>
<feature type="domain" description="IraD/Gp25-like" evidence="1">
    <location>
        <begin position="38"/>
        <end position="135"/>
    </location>
</feature>
<dbReference type="PANTHER" id="PTHR38595:SF1">
    <property type="entry name" value="TYPE VI SECRETION SYSTEM COMPONENT TSSE1"/>
    <property type="match status" value="1"/>
</dbReference>
<evidence type="ECO:0000313" key="2">
    <source>
        <dbReference type="EMBL" id="SFP29573.1"/>
    </source>
</evidence>
<dbReference type="InterPro" id="IPR053176">
    <property type="entry name" value="T6SS_TssE1-like"/>
</dbReference>
<gene>
    <name evidence="2" type="ORF">SAMN02910344_01006</name>
</gene>
<proteinExistence type="predicted"/>
<reference evidence="2 3" key="1">
    <citation type="submission" date="2016-10" db="EMBL/GenBank/DDBJ databases">
        <authorList>
            <person name="Varghese N."/>
            <person name="Submissions S."/>
        </authorList>
    </citation>
    <scope>NUCLEOTIDE SEQUENCE [LARGE SCALE GENOMIC DNA]</scope>
    <source>
        <strain evidence="2 3">DSM 1361</strain>
    </source>
</reference>
<dbReference type="SUPFAM" id="SSF160719">
    <property type="entry name" value="gpW/gp25-like"/>
    <property type="match status" value="1"/>
</dbReference>
<name>A0A662ZI58_9GAMM</name>
<evidence type="ECO:0000313" key="3">
    <source>
        <dbReference type="Proteomes" id="UP000243745"/>
    </source>
</evidence>
<dbReference type="Pfam" id="PF04965">
    <property type="entry name" value="GPW_gp25"/>
    <property type="match status" value="1"/>
</dbReference>
<organism evidence="2 3">
    <name type="scientific">Ruminobacter amylophilus</name>
    <dbReference type="NCBI Taxonomy" id="867"/>
    <lineage>
        <taxon>Bacteria</taxon>
        <taxon>Pseudomonadati</taxon>
        <taxon>Pseudomonadota</taxon>
        <taxon>Gammaproteobacteria</taxon>
        <taxon>Aeromonadales</taxon>
        <taxon>Succinivibrionaceae</taxon>
        <taxon>Ruminobacter</taxon>
    </lineage>
</organism>
<keyword evidence="3" id="KW-1185">Reference proteome</keyword>
<dbReference type="InterPro" id="IPR007048">
    <property type="entry name" value="IraD/Gp25-like"/>
</dbReference>
<dbReference type="OrthoDB" id="6623129at2"/>
<dbReference type="Proteomes" id="UP000243745">
    <property type="component" value="Unassembled WGS sequence"/>
</dbReference>
<dbReference type="AlphaFoldDB" id="A0A662ZI58"/>
<protein>
    <submittedName>
        <fullName evidence="2">Gene 25-like lysozyme</fullName>
    </submittedName>
</protein>
<accession>A0A662ZI58</accession>
<evidence type="ECO:0000259" key="1">
    <source>
        <dbReference type="Pfam" id="PF04965"/>
    </source>
</evidence>
<sequence>MVQKIHIQDKFQPCILSRLTDRSLTGNGSAEDSLLSRIHREILLNLKMLFNSRMHPGADDLDKWPEVRTSVLGYGLSDFCGLDNSDRIFDMVKKEISWQIRCFEPRLNPDTLVITRLDTQEADKCSLSLHIEAAFAISELKDGFSCNFYIELETGRAAVKGDA</sequence>